<evidence type="ECO:0000256" key="9">
    <source>
        <dbReference type="RuleBase" id="RU000461"/>
    </source>
</evidence>
<reference evidence="11 12" key="1">
    <citation type="submission" date="2024-01" db="EMBL/GenBank/DDBJ databases">
        <title>A draft genome for the cacao thread blight pathogen Marasmiellus scandens.</title>
        <authorList>
            <person name="Baruah I.K."/>
            <person name="Leung J."/>
            <person name="Bukari Y."/>
            <person name="Amoako-Attah I."/>
            <person name="Meinhardt L.W."/>
            <person name="Bailey B.A."/>
            <person name="Cohen S.P."/>
        </authorList>
    </citation>
    <scope>NUCLEOTIDE SEQUENCE [LARGE SCALE GENOMIC DNA]</scope>
    <source>
        <strain evidence="11 12">GH-19</strain>
    </source>
</reference>
<keyword evidence="4 9" id="KW-0349">Heme</keyword>
<keyword evidence="8 9" id="KW-0503">Monooxygenase</keyword>
<dbReference type="CDD" id="cd11065">
    <property type="entry name" value="CYP64-like"/>
    <property type="match status" value="1"/>
</dbReference>
<dbReference type="InterPro" id="IPR050364">
    <property type="entry name" value="Cytochrome_P450_fung"/>
</dbReference>
<evidence type="ECO:0000256" key="5">
    <source>
        <dbReference type="ARBA" id="ARBA00022723"/>
    </source>
</evidence>
<keyword evidence="5 9" id="KW-0479">Metal-binding</keyword>
<keyword evidence="10" id="KW-0812">Transmembrane</keyword>
<sequence>MFYPILNTVIVFILFALSAWLFTSRKKAPPLPPGPPKRLFVGNLFDLPSTYDWKTYGEWADKYGPVVSASAFGVTIVVINSYKKAIELMDKKGNIYSSRPRPVMPVKLMGWGDMMAFTEYGPRFRAYRKTFHNELGNMSAMNILASGAHAGAIVLRVAYGYKAKDQDDEFIKAGNITMDCFIEGASPSRFMVNSLPILQYVPEWVPGAGFQRIAKVWRPLYNASIKPPLDFVKQQLASGVAEESFSGALLRKNISPEEEDVLMHAAGSMLGGGGETTAVTVYFFFLMLCIRPDIQQRAHSEMDRVIGGSRLPTFEDREHLPYLEALTKEVMRYHPVVPDGLPHATTEDDIHDGYFIPKGSIVYSNIWKMSRDADVYADPETFNPERFLGSSPEQDPRDIVFGFGRRICPGRFLAESSLYITLAVCIATFDINPVVEEGRPVIPEYEPEGGPTSRVRPFKCIISARDPEITSDILSEEA</sequence>
<evidence type="ECO:0000256" key="1">
    <source>
        <dbReference type="ARBA" id="ARBA00001971"/>
    </source>
</evidence>
<dbReference type="PANTHER" id="PTHR46300">
    <property type="entry name" value="P450, PUTATIVE (EUROFUNG)-RELATED-RELATED"/>
    <property type="match status" value="1"/>
</dbReference>
<evidence type="ECO:0000313" key="11">
    <source>
        <dbReference type="EMBL" id="KAK7441021.1"/>
    </source>
</evidence>
<dbReference type="EMBL" id="JBANRG010000065">
    <property type="protein sequence ID" value="KAK7441021.1"/>
    <property type="molecule type" value="Genomic_DNA"/>
</dbReference>
<comment type="similarity">
    <text evidence="3 9">Belongs to the cytochrome P450 family.</text>
</comment>
<evidence type="ECO:0000256" key="8">
    <source>
        <dbReference type="ARBA" id="ARBA00023033"/>
    </source>
</evidence>
<gene>
    <name evidence="11" type="ORF">VKT23_016802</name>
</gene>
<evidence type="ECO:0008006" key="13">
    <source>
        <dbReference type="Google" id="ProtNLM"/>
    </source>
</evidence>
<dbReference type="InterPro" id="IPR017972">
    <property type="entry name" value="Cyt_P450_CS"/>
</dbReference>
<dbReference type="InterPro" id="IPR002401">
    <property type="entry name" value="Cyt_P450_E_grp-I"/>
</dbReference>
<dbReference type="Proteomes" id="UP001498398">
    <property type="component" value="Unassembled WGS sequence"/>
</dbReference>
<evidence type="ECO:0000256" key="2">
    <source>
        <dbReference type="ARBA" id="ARBA00005179"/>
    </source>
</evidence>
<dbReference type="PRINTS" id="PR00463">
    <property type="entry name" value="EP450I"/>
</dbReference>
<comment type="pathway">
    <text evidence="2">Secondary metabolite biosynthesis.</text>
</comment>
<dbReference type="Gene3D" id="1.10.630.10">
    <property type="entry name" value="Cytochrome P450"/>
    <property type="match status" value="1"/>
</dbReference>
<dbReference type="PRINTS" id="PR00385">
    <property type="entry name" value="P450"/>
</dbReference>
<evidence type="ECO:0000256" key="4">
    <source>
        <dbReference type="ARBA" id="ARBA00022617"/>
    </source>
</evidence>
<feature type="transmembrane region" description="Helical" evidence="10">
    <location>
        <begin position="5"/>
        <end position="23"/>
    </location>
</feature>
<keyword evidence="10" id="KW-0472">Membrane</keyword>
<keyword evidence="12" id="KW-1185">Reference proteome</keyword>
<keyword evidence="7 9" id="KW-0408">Iron</keyword>
<dbReference type="PANTHER" id="PTHR46300:SF7">
    <property type="entry name" value="P450, PUTATIVE (EUROFUNG)-RELATED"/>
    <property type="match status" value="1"/>
</dbReference>
<name>A0ABR1IU36_9AGAR</name>
<accession>A0ABR1IU36</accession>
<comment type="caution">
    <text evidence="11">The sequence shown here is derived from an EMBL/GenBank/DDBJ whole genome shotgun (WGS) entry which is preliminary data.</text>
</comment>
<dbReference type="InterPro" id="IPR001128">
    <property type="entry name" value="Cyt_P450"/>
</dbReference>
<protein>
    <recommendedName>
        <fullName evidence="13">Cytochrome P450</fullName>
    </recommendedName>
</protein>
<keyword evidence="10" id="KW-1133">Transmembrane helix</keyword>
<comment type="cofactor">
    <cofactor evidence="1">
        <name>heme</name>
        <dbReference type="ChEBI" id="CHEBI:30413"/>
    </cofactor>
</comment>
<dbReference type="Pfam" id="PF00067">
    <property type="entry name" value="p450"/>
    <property type="match status" value="2"/>
</dbReference>
<dbReference type="PROSITE" id="PS00086">
    <property type="entry name" value="CYTOCHROME_P450"/>
    <property type="match status" value="1"/>
</dbReference>
<evidence type="ECO:0000313" key="12">
    <source>
        <dbReference type="Proteomes" id="UP001498398"/>
    </source>
</evidence>
<evidence type="ECO:0000256" key="7">
    <source>
        <dbReference type="ARBA" id="ARBA00023004"/>
    </source>
</evidence>
<proteinExistence type="inferred from homology"/>
<organism evidence="11 12">
    <name type="scientific">Marasmiellus scandens</name>
    <dbReference type="NCBI Taxonomy" id="2682957"/>
    <lineage>
        <taxon>Eukaryota</taxon>
        <taxon>Fungi</taxon>
        <taxon>Dikarya</taxon>
        <taxon>Basidiomycota</taxon>
        <taxon>Agaricomycotina</taxon>
        <taxon>Agaricomycetes</taxon>
        <taxon>Agaricomycetidae</taxon>
        <taxon>Agaricales</taxon>
        <taxon>Marasmiineae</taxon>
        <taxon>Omphalotaceae</taxon>
        <taxon>Marasmiellus</taxon>
    </lineage>
</organism>
<dbReference type="InterPro" id="IPR036396">
    <property type="entry name" value="Cyt_P450_sf"/>
</dbReference>
<keyword evidence="6 9" id="KW-0560">Oxidoreductase</keyword>
<dbReference type="SUPFAM" id="SSF48264">
    <property type="entry name" value="Cytochrome P450"/>
    <property type="match status" value="1"/>
</dbReference>
<evidence type="ECO:0000256" key="10">
    <source>
        <dbReference type="SAM" id="Phobius"/>
    </source>
</evidence>
<evidence type="ECO:0000256" key="6">
    <source>
        <dbReference type="ARBA" id="ARBA00023002"/>
    </source>
</evidence>
<evidence type="ECO:0000256" key="3">
    <source>
        <dbReference type="ARBA" id="ARBA00010617"/>
    </source>
</evidence>